<keyword evidence="5" id="KW-1185">Reference proteome</keyword>
<dbReference type="EMBL" id="MLYV02000095">
    <property type="protein sequence ID" value="PSS36857.1"/>
    <property type="molecule type" value="Genomic_DNA"/>
</dbReference>
<name>A0A2R6S3J2_9APHY</name>
<dbReference type="InterPro" id="IPR019832">
    <property type="entry name" value="Mn/Fe_SOD_C"/>
</dbReference>
<dbReference type="SUPFAM" id="SSF46609">
    <property type="entry name" value="Fe,Mn superoxide dismutase (SOD), N-terminal domain"/>
    <property type="match status" value="1"/>
</dbReference>
<organism evidence="4 5">
    <name type="scientific">Hermanssonia centrifuga</name>
    <dbReference type="NCBI Taxonomy" id="98765"/>
    <lineage>
        <taxon>Eukaryota</taxon>
        <taxon>Fungi</taxon>
        <taxon>Dikarya</taxon>
        <taxon>Basidiomycota</taxon>
        <taxon>Agaricomycotina</taxon>
        <taxon>Agaricomycetes</taxon>
        <taxon>Polyporales</taxon>
        <taxon>Meruliaceae</taxon>
        <taxon>Hermanssonia</taxon>
    </lineage>
</organism>
<dbReference type="SUPFAM" id="SSF54719">
    <property type="entry name" value="Fe,Mn superoxide dismutase (SOD), C-terminal domain"/>
    <property type="match status" value="1"/>
</dbReference>
<dbReference type="OrthoDB" id="275227at2759"/>
<reference evidence="4 5" key="1">
    <citation type="submission" date="2018-02" db="EMBL/GenBank/DDBJ databases">
        <title>Genome sequence of the basidiomycete white-rot fungus Phlebia centrifuga.</title>
        <authorList>
            <person name="Granchi Z."/>
            <person name="Peng M."/>
            <person name="de Vries R.P."/>
            <person name="Hilden K."/>
            <person name="Makela M.R."/>
            <person name="Grigoriev I."/>
            <person name="Riley R."/>
        </authorList>
    </citation>
    <scope>NUCLEOTIDE SEQUENCE [LARGE SCALE GENOMIC DNA]</scope>
    <source>
        <strain evidence="4 5">FBCC195</strain>
    </source>
</reference>
<dbReference type="Proteomes" id="UP000186601">
    <property type="component" value="Unassembled WGS sequence"/>
</dbReference>
<evidence type="ECO:0000256" key="2">
    <source>
        <dbReference type="SAM" id="MobiDB-lite"/>
    </source>
</evidence>
<comment type="function">
    <text evidence="1">Component of the mitochondrial ribosome (mitoribosome), a dedicated translation machinery responsible for the synthesis of mitochondrial genome-encoded proteins, including at least some of the essential transmembrane subunits of the mitochondrial respiratory chain. The mitoribosomes are attached to the mitochondrial inner membrane and translation products are cotranslationally integrated into the membrane.</text>
</comment>
<feature type="compositionally biased region" description="Low complexity" evidence="2">
    <location>
        <begin position="244"/>
        <end position="253"/>
    </location>
</feature>
<dbReference type="AlphaFoldDB" id="A0A2R6S3J2"/>
<protein>
    <recommendedName>
        <fullName evidence="3">Manganese/iron superoxide dismutase C-terminal domain-containing protein</fullName>
    </recommendedName>
</protein>
<dbReference type="InterPro" id="IPR036314">
    <property type="entry name" value="SOD_C_sf"/>
</dbReference>
<dbReference type="GO" id="GO:0004784">
    <property type="term" value="F:superoxide dismutase activity"/>
    <property type="evidence" value="ECO:0007669"/>
    <property type="project" value="InterPro"/>
</dbReference>
<comment type="caution">
    <text evidence="4">The sequence shown here is derived from an EMBL/GenBank/DDBJ whole genome shotgun (WGS) entry which is preliminary data.</text>
</comment>
<dbReference type="GO" id="GO:0005737">
    <property type="term" value="C:cytoplasm"/>
    <property type="evidence" value="ECO:0007669"/>
    <property type="project" value="TreeGrafter"/>
</dbReference>
<dbReference type="STRING" id="98765.A0A2R6S3J2"/>
<evidence type="ECO:0000259" key="3">
    <source>
        <dbReference type="Pfam" id="PF02777"/>
    </source>
</evidence>
<sequence>MNRFVSRLGAAGPLRSVPTHSVRASTRWLQSRHSHQRIPLPYNVEEGMGNFLPPSSLKMVAVDYQQGLLDRLNDEVKDTVLQNKSVAQTVIEAALEPSKVLAYNYASEALNNSFFLQCLKPPAAGFDSNEHEMDLWFSQKVKHHFGSLEQLKSNFSSTALGMFGPGWVWLVCDETANLAVYPTFGTGTLLIRSKKDVYEDKKIPIPVIGSEPPYIAPTTPHDLNPKPTSPASGLSHRPNPLHPSTPSRTFSSSSAPLSSLSVTANSLENAGVPSAEGYVAPSKIGQTLYPLLCVSVHEHAWVSAGYGVWGKEEYMKRFWSVVDWKQVSAHFKKFAPNSRGRA</sequence>
<dbReference type="PANTHER" id="PTHR43595">
    <property type="entry name" value="37S RIBOSOMAL PROTEIN S26, MITOCHONDRIAL"/>
    <property type="match status" value="1"/>
</dbReference>
<feature type="region of interest" description="Disordered" evidence="2">
    <location>
        <begin position="212"/>
        <end position="253"/>
    </location>
</feature>
<evidence type="ECO:0000313" key="4">
    <source>
        <dbReference type="EMBL" id="PSS36857.1"/>
    </source>
</evidence>
<dbReference type="PANTHER" id="PTHR43595:SF2">
    <property type="entry name" value="SMALL RIBOSOMAL SUBUNIT PROTEIN MS42"/>
    <property type="match status" value="1"/>
</dbReference>
<evidence type="ECO:0000313" key="5">
    <source>
        <dbReference type="Proteomes" id="UP000186601"/>
    </source>
</evidence>
<dbReference type="Gene3D" id="3.55.40.20">
    <property type="entry name" value="Iron/manganese superoxide dismutase, C-terminal domain"/>
    <property type="match status" value="1"/>
</dbReference>
<dbReference type="Pfam" id="PF02777">
    <property type="entry name" value="Sod_Fe_C"/>
    <property type="match status" value="2"/>
</dbReference>
<evidence type="ECO:0000256" key="1">
    <source>
        <dbReference type="ARBA" id="ARBA00037226"/>
    </source>
</evidence>
<dbReference type="InterPro" id="IPR036324">
    <property type="entry name" value="Mn/Fe_SOD_N_sf"/>
</dbReference>
<proteinExistence type="predicted"/>
<feature type="domain" description="Manganese/iron superoxide dismutase C-terminal" evidence="3">
    <location>
        <begin position="286"/>
        <end position="329"/>
    </location>
</feature>
<accession>A0A2R6S3J2</accession>
<feature type="domain" description="Manganese/iron superoxide dismutase C-terminal" evidence="3">
    <location>
        <begin position="138"/>
        <end position="192"/>
    </location>
</feature>
<dbReference type="GO" id="GO:0046872">
    <property type="term" value="F:metal ion binding"/>
    <property type="evidence" value="ECO:0007669"/>
    <property type="project" value="InterPro"/>
</dbReference>
<gene>
    <name evidence="4" type="ORF">PHLCEN_2v1285</name>
</gene>